<dbReference type="RefSeq" id="WP_142834660.1">
    <property type="nucleotide sequence ID" value="NZ_VFSV01000014.1"/>
</dbReference>
<evidence type="ECO:0000313" key="3">
    <source>
        <dbReference type="EMBL" id="TRD20605.1"/>
    </source>
</evidence>
<dbReference type="EMBL" id="VFSV01000014">
    <property type="protein sequence ID" value="TRD20605.1"/>
    <property type="molecule type" value="Genomic_DNA"/>
</dbReference>
<gene>
    <name evidence="3" type="ORF">FEV53_09915</name>
</gene>
<dbReference type="GO" id="GO:0016787">
    <property type="term" value="F:hydrolase activity"/>
    <property type="evidence" value="ECO:0007669"/>
    <property type="project" value="UniProtKB-KW"/>
</dbReference>
<dbReference type="PANTHER" id="PTHR48081">
    <property type="entry name" value="AB HYDROLASE SUPERFAMILY PROTEIN C4A8.06C"/>
    <property type="match status" value="1"/>
</dbReference>
<dbReference type="PANTHER" id="PTHR48081:SF33">
    <property type="entry name" value="KYNURENINE FORMAMIDASE"/>
    <property type="match status" value="1"/>
</dbReference>
<dbReference type="Pfam" id="PF07859">
    <property type="entry name" value="Abhydrolase_3"/>
    <property type="match status" value="1"/>
</dbReference>
<sequence length="263" mass="28459">MVTDLDYDNGAAVAGSERYGAIWTKAAAAFRDALGSRARLGLPYGPAPRERADLFLPECSTEGLVIYIHGGYWRSRDRDDWSHFAEGSLARGQAVAMPSYTLAPQITLTTMAERLAAAVEMLAGEVPDVPIRLVGHSAGGHMVARLIAEGSALPDVVLARITHVMSISPISDLTPLLGLALNDDLRLTPEEAQAESPLFLNKRSKTLVSVWVGADELPAFVDQARWLAGAWDAPLHEVAGRHHFDIIDALRDAESDMVRTLLD</sequence>
<accession>A0A547Q2J7</accession>
<proteinExistence type="predicted"/>
<dbReference type="OrthoDB" id="9771666at2"/>
<protein>
    <submittedName>
        <fullName evidence="3">Alpha/beta hydrolase</fullName>
    </submittedName>
</protein>
<dbReference type="AlphaFoldDB" id="A0A547Q2J7"/>
<dbReference type="Proteomes" id="UP000318590">
    <property type="component" value="Unassembled WGS sequence"/>
</dbReference>
<comment type="caution">
    <text evidence="3">The sequence shown here is derived from an EMBL/GenBank/DDBJ whole genome shotgun (WGS) entry which is preliminary data.</text>
</comment>
<dbReference type="InterPro" id="IPR050300">
    <property type="entry name" value="GDXG_lipolytic_enzyme"/>
</dbReference>
<dbReference type="Gene3D" id="3.40.50.1820">
    <property type="entry name" value="alpha/beta hydrolase"/>
    <property type="match status" value="1"/>
</dbReference>
<reference evidence="3 4" key="1">
    <citation type="submission" date="2019-06" db="EMBL/GenBank/DDBJ databases">
        <title>Paenimaribius caenipelagi gen. nov., sp. nov., isolated from a tidal flat.</title>
        <authorList>
            <person name="Yoon J.-H."/>
        </authorList>
    </citation>
    <scope>NUCLEOTIDE SEQUENCE [LARGE SCALE GENOMIC DNA]</scope>
    <source>
        <strain evidence="3 4">JBTF-M29</strain>
    </source>
</reference>
<evidence type="ECO:0000256" key="1">
    <source>
        <dbReference type="ARBA" id="ARBA00022801"/>
    </source>
</evidence>
<name>A0A547Q2J7_9RHOB</name>
<keyword evidence="1 3" id="KW-0378">Hydrolase</keyword>
<keyword evidence="4" id="KW-1185">Reference proteome</keyword>
<feature type="domain" description="Alpha/beta hydrolase fold-3" evidence="2">
    <location>
        <begin position="65"/>
        <end position="174"/>
    </location>
</feature>
<evidence type="ECO:0000313" key="4">
    <source>
        <dbReference type="Proteomes" id="UP000318590"/>
    </source>
</evidence>
<organism evidence="3 4">
    <name type="scientific">Palleronia caenipelagi</name>
    <dbReference type="NCBI Taxonomy" id="2489174"/>
    <lineage>
        <taxon>Bacteria</taxon>
        <taxon>Pseudomonadati</taxon>
        <taxon>Pseudomonadota</taxon>
        <taxon>Alphaproteobacteria</taxon>
        <taxon>Rhodobacterales</taxon>
        <taxon>Roseobacteraceae</taxon>
        <taxon>Palleronia</taxon>
    </lineage>
</organism>
<dbReference type="SUPFAM" id="SSF53474">
    <property type="entry name" value="alpha/beta-Hydrolases"/>
    <property type="match status" value="1"/>
</dbReference>
<dbReference type="InterPro" id="IPR013094">
    <property type="entry name" value="AB_hydrolase_3"/>
</dbReference>
<dbReference type="InterPro" id="IPR029058">
    <property type="entry name" value="AB_hydrolase_fold"/>
</dbReference>
<evidence type="ECO:0000259" key="2">
    <source>
        <dbReference type="Pfam" id="PF07859"/>
    </source>
</evidence>